<proteinExistence type="predicted"/>
<keyword evidence="4" id="KW-1185">Reference proteome</keyword>
<feature type="transmembrane region" description="Helical" evidence="2">
    <location>
        <begin position="63"/>
        <end position="84"/>
    </location>
</feature>
<name>A0ABY0V6F3_9ACTO</name>
<feature type="compositionally biased region" description="Polar residues" evidence="1">
    <location>
        <begin position="104"/>
        <end position="127"/>
    </location>
</feature>
<evidence type="ECO:0000313" key="4">
    <source>
        <dbReference type="Proteomes" id="UP000198976"/>
    </source>
</evidence>
<protein>
    <submittedName>
        <fullName evidence="3">Uncharacterized protein</fullName>
    </submittedName>
</protein>
<evidence type="ECO:0000256" key="2">
    <source>
        <dbReference type="SAM" id="Phobius"/>
    </source>
</evidence>
<dbReference type="EMBL" id="LT629792">
    <property type="protein sequence ID" value="SDT90051.1"/>
    <property type="molecule type" value="Genomic_DNA"/>
</dbReference>
<sequence>MTSEATPLPPRTHTPIPATTQRVSRWIARVTGFIGLLVLITAATTAAICALLGIFVVRQRDGFGSWLPLIIAVVTLLVTGVFWYERHLWVKAIREDSRAHRHSSGGNSITVHNASPSSPQESALSPSTILDREEVRWLNARKEYDLRRKTTLPRVEAAQRAATEYLGGVENAPWLERDLRTSVIAFFAMTAGGAICAVTCLVSIIVLASH</sequence>
<feature type="region of interest" description="Disordered" evidence="1">
    <location>
        <begin position="101"/>
        <end position="127"/>
    </location>
</feature>
<organism evidence="3 4">
    <name type="scientific">Schaalia radingae</name>
    <dbReference type="NCBI Taxonomy" id="131110"/>
    <lineage>
        <taxon>Bacteria</taxon>
        <taxon>Bacillati</taxon>
        <taxon>Actinomycetota</taxon>
        <taxon>Actinomycetes</taxon>
        <taxon>Actinomycetales</taxon>
        <taxon>Actinomycetaceae</taxon>
        <taxon>Schaalia</taxon>
    </lineage>
</organism>
<keyword evidence="2" id="KW-1133">Transmembrane helix</keyword>
<feature type="transmembrane region" description="Helical" evidence="2">
    <location>
        <begin position="183"/>
        <end position="208"/>
    </location>
</feature>
<reference evidence="3 4" key="1">
    <citation type="submission" date="2016-10" db="EMBL/GenBank/DDBJ databases">
        <authorList>
            <person name="Varghese N."/>
            <person name="Submissions S."/>
        </authorList>
    </citation>
    <scope>NUCLEOTIDE SEQUENCE [LARGE SCALE GENOMIC DNA]</scope>
    <source>
        <strain evidence="3 4">DSM 9169</strain>
    </source>
</reference>
<evidence type="ECO:0000256" key="1">
    <source>
        <dbReference type="SAM" id="MobiDB-lite"/>
    </source>
</evidence>
<keyword evidence="2" id="KW-0472">Membrane</keyword>
<evidence type="ECO:0000313" key="3">
    <source>
        <dbReference type="EMBL" id="SDT90051.1"/>
    </source>
</evidence>
<dbReference type="RefSeq" id="WP_092648422.1">
    <property type="nucleotide sequence ID" value="NZ_LT629792.1"/>
</dbReference>
<feature type="transmembrane region" description="Helical" evidence="2">
    <location>
        <begin position="30"/>
        <end position="57"/>
    </location>
</feature>
<accession>A0ABY0V6F3</accession>
<keyword evidence="2" id="KW-0812">Transmembrane</keyword>
<dbReference type="Proteomes" id="UP000198976">
    <property type="component" value="Chromosome I"/>
</dbReference>
<gene>
    <name evidence="3" type="ORF">SAMN04489714_0709</name>
</gene>